<protein>
    <recommendedName>
        <fullName evidence="6">Copper transporter</fullName>
    </recommendedName>
</protein>
<evidence type="ECO:0008006" key="6">
    <source>
        <dbReference type="Google" id="ProtNLM"/>
    </source>
</evidence>
<evidence type="ECO:0000256" key="3">
    <source>
        <dbReference type="SAM" id="SignalP"/>
    </source>
</evidence>
<organism evidence="4 5">
    <name type="scientific">Oidiodendron maius (strain Zn)</name>
    <dbReference type="NCBI Taxonomy" id="913774"/>
    <lineage>
        <taxon>Eukaryota</taxon>
        <taxon>Fungi</taxon>
        <taxon>Dikarya</taxon>
        <taxon>Ascomycota</taxon>
        <taxon>Pezizomycotina</taxon>
        <taxon>Leotiomycetes</taxon>
        <taxon>Leotiomycetes incertae sedis</taxon>
        <taxon>Myxotrichaceae</taxon>
        <taxon>Oidiodendron</taxon>
    </lineage>
</organism>
<accession>A0A0C3CDC7</accession>
<feature type="compositionally biased region" description="Polar residues" evidence="1">
    <location>
        <begin position="107"/>
        <end position="120"/>
    </location>
</feature>
<keyword evidence="2" id="KW-0472">Membrane</keyword>
<sequence>MKPSSPLSLLLFIHLTSASPLPSLSLECQRFRSCDSILSQRVRRDHPSSDPYSSTAPIFSNPEGLLPPLKEQLKESLTPPNEDASSKYLNSNSRRTAELPADPWTARSANTPESANTPAGDQQGEVISETEEDAYSFSWCDKTKPLCVWQGAAAYSELFVVSIVVIFVLVVLVCEGVGRKTIRRLGRIYPRDQDQNGILSHPAVV</sequence>
<evidence type="ECO:0000313" key="5">
    <source>
        <dbReference type="Proteomes" id="UP000054321"/>
    </source>
</evidence>
<feature type="region of interest" description="Disordered" evidence="1">
    <location>
        <begin position="42"/>
        <end position="124"/>
    </location>
</feature>
<feature type="signal peptide" evidence="3">
    <location>
        <begin position="1"/>
        <end position="18"/>
    </location>
</feature>
<evidence type="ECO:0000256" key="1">
    <source>
        <dbReference type="SAM" id="MobiDB-lite"/>
    </source>
</evidence>
<dbReference type="InParanoid" id="A0A0C3CDC7"/>
<evidence type="ECO:0000256" key="2">
    <source>
        <dbReference type="SAM" id="Phobius"/>
    </source>
</evidence>
<dbReference type="Proteomes" id="UP000054321">
    <property type="component" value="Unassembled WGS sequence"/>
</dbReference>
<keyword evidence="3" id="KW-0732">Signal</keyword>
<keyword evidence="2" id="KW-0812">Transmembrane</keyword>
<evidence type="ECO:0000313" key="4">
    <source>
        <dbReference type="EMBL" id="KIM96953.1"/>
    </source>
</evidence>
<keyword evidence="2" id="KW-1133">Transmembrane helix</keyword>
<dbReference type="HOGENOM" id="CLU_1337864_0_0_1"/>
<gene>
    <name evidence="4" type="ORF">OIDMADRAFT_58501</name>
</gene>
<feature type="chain" id="PRO_5002162478" description="Copper transporter" evidence="3">
    <location>
        <begin position="19"/>
        <end position="205"/>
    </location>
</feature>
<reference evidence="4 5" key="1">
    <citation type="submission" date="2014-04" db="EMBL/GenBank/DDBJ databases">
        <authorList>
            <consortium name="DOE Joint Genome Institute"/>
            <person name="Kuo A."/>
            <person name="Martino E."/>
            <person name="Perotto S."/>
            <person name="Kohler A."/>
            <person name="Nagy L.G."/>
            <person name="Floudas D."/>
            <person name="Copeland A."/>
            <person name="Barry K.W."/>
            <person name="Cichocki N."/>
            <person name="Veneault-Fourrey C."/>
            <person name="LaButti K."/>
            <person name="Lindquist E.A."/>
            <person name="Lipzen A."/>
            <person name="Lundell T."/>
            <person name="Morin E."/>
            <person name="Murat C."/>
            <person name="Sun H."/>
            <person name="Tunlid A."/>
            <person name="Henrissat B."/>
            <person name="Grigoriev I.V."/>
            <person name="Hibbett D.S."/>
            <person name="Martin F."/>
            <person name="Nordberg H.P."/>
            <person name="Cantor M.N."/>
            <person name="Hua S.X."/>
        </authorList>
    </citation>
    <scope>NUCLEOTIDE SEQUENCE [LARGE SCALE GENOMIC DNA]</scope>
    <source>
        <strain evidence="4 5">Zn</strain>
    </source>
</reference>
<keyword evidence="5" id="KW-1185">Reference proteome</keyword>
<reference evidence="5" key="2">
    <citation type="submission" date="2015-01" db="EMBL/GenBank/DDBJ databases">
        <title>Evolutionary Origins and Diversification of the Mycorrhizal Mutualists.</title>
        <authorList>
            <consortium name="DOE Joint Genome Institute"/>
            <consortium name="Mycorrhizal Genomics Consortium"/>
            <person name="Kohler A."/>
            <person name="Kuo A."/>
            <person name="Nagy L.G."/>
            <person name="Floudas D."/>
            <person name="Copeland A."/>
            <person name="Barry K.W."/>
            <person name="Cichocki N."/>
            <person name="Veneault-Fourrey C."/>
            <person name="LaButti K."/>
            <person name="Lindquist E.A."/>
            <person name="Lipzen A."/>
            <person name="Lundell T."/>
            <person name="Morin E."/>
            <person name="Murat C."/>
            <person name="Riley R."/>
            <person name="Ohm R."/>
            <person name="Sun H."/>
            <person name="Tunlid A."/>
            <person name="Henrissat B."/>
            <person name="Grigoriev I.V."/>
            <person name="Hibbett D.S."/>
            <person name="Martin F."/>
        </authorList>
    </citation>
    <scope>NUCLEOTIDE SEQUENCE [LARGE SCALE GENOMIC DNA]</scope>
    <source>
        <strain evidence="5">Zn</strain>
    </source>
</reference>
<name>A0A0C3CDC7_OIDMZ</name>
<dbReference type="AlphaFoldDB" id="A0A0C3CDC7"/>
<feature type="transmembrane region" description="Helical" evidence="2">
    <location>
        <begin position="152"/>
        <end position="174"/>
    </location>
</feature>
<proteinExistence type="predicted"/>
<dbReference type="EMBL" id="KN832883">
    <property type="protein sequence ID" value="KIM96953.1"/>
    <property type="molecule type" value="Genomic_DNA"/>
</dbReference>